<comment type="cofactor">
    <cofactor evidence="7">
        <name>Mg(2+)</name>
        <dbReference type="ChEBI" id="CHEBI:18420"/>
    </cofactor>
</comment>
<dbReference type="AlphaFoldDB" id="C8S392"/>
<dbReference type="GO" id="GO:0044038">
    <property type="term" value="P:cell wall macromolecule biosynthetic process"/>
    <property type="evidence" value="ECO:0007669"/>
    <property type="project" value="TreeGrafter"/>
</dbReference>
<evidence type="ECO:0000256" key="4">
    <source>
        <dbReference type="ARBA" id="ARBA00022692"/>
    </source>
</evidence>
<dbReference type="InterPro" id="IPR000715">
    <property type="entry name" value="Glycosyl_transferase_4"/>
</dbReference>
<comment type="subcellular location">
    <subcellularLocation>
        <location evidence="1">Cell membrane</location>
        <topology evidence="1">Multi-pass membrane protein</topology>
    </subcellularLocation>
</comment>
<dbReference type="GO" id="GO:0016780">
    <property type="term" value="F:phosphotransferase activity, for other substituted phosphate groups"/>
    <property type="evidence" value="ECO:0007669"/>
    <property type="project" value="InterPro"/>
</dbReference>
<keyword evidence="10" id="KW-1185">Reference proteome</keyword>
<evidence type="ECO:0000256" key="1">
    <source>
        <dbReference type="ARBA" id="ARBA00004651"/>
    </source>
</evidence>
<keyword evidence="6 8" id="KW-0472">Membrane</keyword>
<feature type="transmembrane region" description="Helical" evidence="8">
    <location>
        <begin position="6"/>
        <end position="25"/>
    </location>
</feature>
<dbReference type="PANTHER" id="PTHR22926">
    <property type="entry name" value="PHOSPHO-N-ACETYLMURAMOYL-PENTAPEPTIDE-TRANSFERASE"/>
    <property type="match status" value="1"/>
</dbReference>
<dbReference type="Pfam" id="PF00953">
    <property type="entry name" value="Glycos_transf_4"/>
    <property type="match status" value="1"/>
</dbReference>
<keyword evidence="5 8" id="KW-1133">Transmembrane helix</keyword>
<feature type="transmembrane region" description="Helical" evidence="8">
    <location>
        <begin position="52"/>
        <end position="69"/>
    </location>
</feature>
<keyword evidence="7" id="KW-0460">Magnesium</keyword>
<feature type="binding site" evidence="7">
    <location>
        <position position="217"/>
    </location>
    <ligand>
        <name>Mg(2+)</name>
        <dbReference type="ChEBI" id="CHEBI:18420"/>
    </ligand>
</feature>
<feature type="transmembrane region" description="Helical" evidence="8">
    <location>
        <begin position="304"/>
        <end position="323"/>
    </location>
</feature>
<dbReference type="OrthoDB" id="9783652at2"/>
<feature type="transmembrane region" description="Helical" evidence="8">
    <location>
        <begin position="162"/>
        <end position="182"/>
    </location>
</feature>
<evidence type="ECO:0000256" key="3">
    <source>
        <dbReference type="ARBA" id="ARBA00022679"/>
    </source>
</evidence>
<dbReference type="STRING" id="371731.Rsw2DRAFT_2520"/>
<dbReference type="Proteomes" id="UP000010121">
    <property type="component" value="Unassembled WGS sequence"/>
</dbReference>
<proteinExistence type="predicted"/>
<dbReference type="GO" id="GO:0005886">
    <property type="term" value="C:plasma membrane"/>
    <property type="evidence" value="ECO:0007669"/>
    <property type="project" value="UniProtKB-SubCell"/>
</dbReference>
<evidence type="ECO:0000256" key="7">
    <source>
        <dbReference type="PIRSR" id="PIRSR600715-1"/>
    </source>
</evidence>
<feature type="transmembrane region" description="Helical" evidence="8">
    <location>
        <begin position="135"/>
        <end position="155"/>
    </location>
</feature>
<dbReference type="EMBL" id="ACYY01000017">
    <property type="protein sequence ID" value="EEW24574.1"/>
    <property type="molecule type" value="Genomic_DNA"/>
</dbReference>
<dbReference type="PANTHER" id="PTHR22926:SF3">
    <property type="entry name" value="UNDECAPRENYL-PHOSPHATE ALPHA-N-ACETYLGLUCOSAMINYL 1-PHOSPHATE TRANSFERASE"/>
    <property type="match status" value="1"/>
</dbReference>
<evidence type="ECO:0000256" key="6">
    <source>
        <dbReference type="ARBA" id="ARBA00023136"/>
    </source>
</evidence>
<dbReference type="GO" id="GO:0009103">
    <property type="term" value="P:lipopolysaccharide biosynthetic process"/>
    <property type="evidence" value="ECO:0007669"/>
    <property type="project" value="TreeGrafter"/>
</dbReference>
<feature type="transmembrane region" description="Helical" evidence="8">
    <location>
        <begin position="188"/>
        <end position="206"/>
    </location>
</feature>
<protein>
    <submittedName>
        <fullName evidence="9">Glycosyl transferase family 4</fullName>
    </submittedName>
</protein>
<dbReference type="CDD" id="cd06912">
    <property type="entry name" value="GT_MraY_like"/>
    <property type="match status" value="1"/>
</dbReference>
<comment type="caution">
    <text evidence="9">The sequence shown here is derived from an EMBL/GenBank/DDBJ whole genome shotgun (WGS) entry which is preliminary data.</text>
</comment>
<evidence type="ECO:0000313" key="9">
    <source>
        <dbReference type="EMBL" id="EEW24574.1"/>
    </source>
</evidence>
<evidence type="ECO:0000256" key="2">
    <source>
        <dbReference type="ARBA" id="ARBA00022475"/>
    </source>
</evidence>
<keyword evidence="7" id="KW-0479">Metal-binding</keyword>
<name>C8S392_9RHOB</name>
<evidence type="ECO:0000313" key="10">
    <source>
        <dbReference type="Proteomes" id="UP000010121"/>
    </source>
</evidence>
<keyword evidence="4 8" id="KW-0812">Transmembrane</keyword>
<dbReference type="GO" id="GO:0071555">
    <property type="term" value="P:cell wall organization"/>
    <property type="evidence" value="ECO:0007669"/>
    <property type="project" value="TreeGrafter"/>
</dbReference>
<feature type="transmembrane region" description="Helical" evidence="8">
    <location>
        <begin position="105"/>
        <end position="123"/>
    </location>
</feature>
<evidence type="ECO:0000256" key="5">
    <source>
        <dbReference type="ARBA" id="ARBA00022989"/>
    </source>
</evidence>
<gene>
    <name evidence="9" type="ORF">Rsw2DRAFT_2520</name>
</gene>
<reference evidence="9 10" key="1">
    <citation type="submission" date="2009-08" db="EMBL/GenBank/DDBJ databases">
        <title>The draft genome of Rhodobacter sp. SW2.</title>
        <authorList>
            <consortium name="US DOE Joint Genome Institute (JGI-PGF)"/>
            <person name="Lucas S."/>
            <person name="Copeland A."/>
            <person name="Lapidus A."/>
            <person name="Glavina del Rio T."/>
            <person name="Tice H."/>
            <person name="Bruce D."/>
            <person name="Goodwin L."/>
            <person name="Pitluck S."/>
            <person name="Larimer F."/>
            <person name="Land M.L."/>
            <person name="Hauser L."/>
            <person name="Emerson D."/>
        </authorList>
    </citation>
    <scope>NUCLEOTIDE SEQUENCE [LARGE SCALE GENOMIC DNA]</scope>
    <source>
        <strain evidence="9 10">SW2</strain>
    </source>
</reference>
<feature type="transmembrane region" description="Helical" evidence="8">
    <location>
        <begin position="329"/>
        <end position="346"/>
    </location>
</feature>
<accession>C8S392</accession>
<dbReference type="eggNOG" id="COG0472">
    <property type="taxonomic scope" value="Bacteria"/>
</dbReference>
<sequence>MASQLFLTGLVPFLVSLLACIAIVLTQRHHGHLTTDGQGGVQKLHSRPTPRVGGVGIALAAGTGGLLLAPEAQALWWPICLTVIPAFAAGLIEDVTKRVSARERLIATVLSGLLFVLWTGYSISGVDLPWIDSVLQFGLVATVFTAVAIGGIANAINIIDGVNGLSSGTVMICLGVLGYIAFAQGDMALVACIVLCIAAVAGFFLVNFPFGRLFLGDAGAYSLGFLLAVFAVALPQRNPEVSPLIGLIVLIYPVTETLVSVWRRMVRVGSHPGRPDRLHLHSLVFRSQARVAARRLGLPGLRNAMAAVLVFSMPLLSGFFALLSYRDPLLILAGIAMAVLAYLTFYRRVALLEPTLTDRFLRGLKPQNV</sequence>
<feature type="binding site" evidence="7">
    <location>
        <position position="157"/>
    </location>
    <ligand>
        <name>Mg(2+)</name>
        <dbReference type="ChEBI" id="CHEBI:18420"/>
    </ligand>
</feature>
<dbReference type="RefSeq" id="WP_008031542.1">
    <property type="nucleotide sequence ID" value="NZ_ACYY01000017.1"/>
</dbReference>
<feature type="transmembrane region" description="Helical" evidence="8">
    <location>
        <begin position="241"/>
        <end position="262"/>
    </location>
</feature>
<feature type="transmembrane region" description="Helical" evidence="8">
    <location>
        <begin position="218"/>
        <end position="235"/>
    </location>
</feature>
<keyword evidence="3 9" id="KW-0808">Transferase</keyword>
<keyword evidence="2" id="KW-1003">Cell membrane</keyword>
<organism evidence="9 10">
    <name type="scientific">Rhodobacter ferrooxidans</name>
    <dbReference type="NCBI Taxonomy" id="371731"/>
    <lineage>
        <taxon>Bacteria</taxon>
        <taxon>Pseudomonadati</taxon>
        <taxon>Pseudomonadota</taxon>
        <taxon>Alphaproteobacteria</taxon>
        <taxon>Rhodobacterales</taxon>
        <taxon>Rhodobacter group</taxon>
        <taxon>Rhodobacter</taxon>
    </lineage>
</organism>
<feature type="transmembrane region" description="Helical" evidence="8">
    <location>
        <begin position="75"/>
        <end position="93"/>
    </location>
</feature>
<evidence type="ECO:0000256" key="8">
    <source>
        <dbReference type="SAM" id="Phobius"/>
    </source>
</evidence>
<dbReference type="GO" id="GO:0046872">
    <property type="term" value="F:metal ion binding"/>
    <property type="evidence" value="ECO:0007669"/>
    <property type="project" value="UniProtKB-KW"/>
</dbReference>